<evidence type="ECO:0000256" key="1">
    <source>
        <dbReference type="SAM" id="MobiDB-lite"/>
    </source>
</evidence>
<sequence>MKEHSVRIANFSGYLGDRFTALSEALAGDPVDVLVGDYLAEITMAGVSAGFTSDPKALGDFFAKYFLDQLRPHLRIIEERGIKVVVNAGAFNPAGLAEAVRADIDSAGTHLTVAHVDGDDLLDRLDELRDAGHQLGHLDTGEPFTAHGENPLAANAYLGGWGITAALAGGADIVICGRVTDASLVLGPAAWWHEWASDAWDELAGAVVAGHIIECGAQAVGGNFAGFTALPRFLAPGFPIAEIAGDGSSVITKHSTDEGAVTVDTVTAQLVYEIQGPLYLNPDVTVHLDTVELEQLGPDRVRVHSAVGSPPPPTTKVSIFTPGGYRIAINTYLTGLDIDAKFELLAAQLEDLAADTEIDDLAVSRLGRPETDPQNQDAATVCVRIAATAPTREPLLHLQRSFGALGLSSFPGYMGGDTSGPKPIIEYWPGLLPQEAVPHRVVFADGDQQTIAPPAKTEPFTGQPVHEEPGSYEPGPTERAPLGRIAFARSGDKGGNSNVGIWTDDPHAWPWLRSLLTTERLTELLPETAAAGALRHEFPHLRAVHFVLPGLLGRGGSSNLRLDSIGKAVSEYLRARVVDIPVELLEPR</sequence>
<dbReference type="InterPro" id="IPR010839">
    <property type="entry name" value="AtuA_N"/>
</dbReference>
<evidence type="ECO:0000259" key="3">
    <source>
        <dbReference type="Pfam" id="PF23544"/>
    </source>
</evidence>
<dbReference type="EMBL" id="PSZC01000013">
    <property type="protein sequence ID" value="PPJ36574.1"/>
    <property type="molecule type" value="Genomic_DNA"/>
</dbReference>
<name>A0A2S6AMX6_9NOCA</name>
<dbReference type="OrthoDB" id="3959640at2"/>
<dbReference type="PANTHER" id="PTHR47585:SF1">
    <property type="entry name" value="DUF1446 DOMAIN-CONTAINING PROTEIN"/>
    <property type="match status" value="1"/>
</dbReference>
<dbReference type="InterPro" id="IPR056362">
    <property type="entry name" value="AtuA-like_ferredoxin_dom"/>
</dbReference>
<proteinExistence type="predicted"/>
<dbReference type="RefSeq" id="WP_104377178.1">
    <property type="nucleotide sequence ID" value="NZ_PSZC01000013.1"/>
</dbReference>
<organism evidence="4 5">
    <name type="scientific">Nocardia nova</name>
    <dbReference type="NCBI Taxonomy" id="37330"/>
    <lineage>
        <taxon>Bacteria</taxon>
        <taxon>Bacillati</taxon>
        <taxon>Actinomycetota</taxon>
        <taxon>Actinomycetes</taxon>
        <taxon>Mycobacteriales</taxon>
        <taxon>Nocardiaceae</taxon>
        <taxon>Nocardia</taxon>
    </lineage>
</organism>
<evidence type="ECO:0000259" key="2">
    <source>
        <dbReference type="Pfam" id="PF07287"/>
    </source>
</evidence>
<feature type="domain" description="AtuA-like ferredoxin-fold" evidence="3">
    <location>
        <begin position="481"/>
        <end position="575"/>
    </location>
</feature>
<dbReference type="Pfam" id="PF23544">
    <property type="entry name" value="AtuA_ferredoxin"/>
    <property type="match status" value="1"/>
</dbReference>
<evidence type="ECO:0000313" key="4">
    <source>
        <dbReference type="EMBL" id="PPJ36574.1"/>
    </source>
</evidence>
<accession>A0A2S6AMX6</accession>
<dbReference type="AlphaFoldDB" id="A0A2S6AMX6"/>
<feature type="domain" description="Acyclic terpene utilisation N-terminal" evidence="2">
    <location>
        <begin position="6"/>
        <end position="442"/>
    </location>
</feature>
<dbReference type="Pfam" id="PF07287">
    <property type="entry name" value="AtuA"/>
    <property type="match status" value="1"/>
</dbReference>
<protein>
    <submittedName>
        <fullName evidence="4">DUF1446 domain-containing protein</fullName>
    </submittedName>
</protein>
<feature type="region of interest" description="Disordered" evidence="1">
    <location>
        <begin position="451"/>
        <end position="478"/>
    </location>
</feature>
<gene>
    <name evidence="4" type="ORF">C5E45_19350</name>
</gene>
<dbReference type="PANTHER" id="PTHR47585">
    <property type="match status" value="1"/>
</dbReference>
<dbReference type="Proteomes" id="UP000239874">
    <property type="component" value="Unassembled WGS sequence"/>
</dbReference>
<reference evidence="4 5" key="1">
    <citation type="submission" date="2018-02" db="EMBL/GenBank/DDBJ databases">
        <title>8 Nocardia nova and 1 Nocardia cyriacigeorgica strain used for evolution to TMP-SMX.</title>
        <authorList>
            <person name="Mehta H."/>
            <person name="Weng J."/>
            <person name="Shamoo Y."/>
        </authorList>
    </citation>
    <scope>NUCLEOTIDE SEQUENCE [LARGE SCALE GENOMIC DNA]</scope>
    <source>
        <strain evidence="4 5">MDA3139</strain>
    </source>
</reference>
<comment type="caution">
    <text evidence="4">The sequence shown here is derived from an EMBL/GenBank/DDBJ whole genome shotgun (WGS) entry which is preliminary data.</text>
</comment>
<evidence type="ECO:0000313" key="5">
    <source>
        <dbReference type="Proteomes" id="UP000239874"/>
    </source>
</evidence>